<evidence type="ECO:0000256" key="10">
    <source>
        <dbReference type="ARBA" id="ARBA00023052"/>
    </source>
</evidence>
<name>A0A379FBD6_PROVU</name>
<feature type="domain" description="Pyruvate dehydrogenase E1 component middle" evidence="16">
    <location>
        <begin position="476"/>
        <end position="701"/>
    </location>
</feature>
<evidence type="ECO:0000256" key="4">
    <source>
        <dbReference type="ARBA" id="ARBA00012281"/>
    </source>
</evidence>
<feature type="domain" description="Transketolase-like C-terminal" evidence="17">
    <location>
        <begin position="714"/>
        <end position="846"/>
    </location>
</feature>
<keyword evidence="9 13" id="KW-0560">Oxidoreductase</keyword>
<evidence type="ECO:0000256" key="11">
    <source>
        <dbReference type="ARBA" id="ARBA00023317"/>
    </source>
</evidence>
<comment type="catalytic activity">
    <reaction evidence="12 13">
        <text>N(6)-[(R)-lipoyl]-L-lysyl-[protein] + pyruvate + H(+) = N(6)-[(R)-S(8)-acetyldihydrolipoyl]-L-lysyl-[protein] + CO2</text>
        <dbReference type="Rhea" id="RHEA:19189"/>
        <dbReference type="Rhea" id="RHEA-COMP:10474"/>
        <dbReference type="Rhea" id="RHEA-COMP:10478"/>
        <dbReference type="ChEBI" id="CHEBI:15361"/>
        <dbReference type="ChEBI" id="CHEBI:15378"/>
        <dbReference type="ChEBI" id="CHEBI:16526"/>
        <dbReference type="ChEBI" id="CHEBI:83099"/>
        <dbReference type="ChEBI" id="CHEBI:83111"/>
        <dbReference type="EC" id="1.2.4.1"/>
    </reaction>
</comment>
<dbReference type="PIRSF" id="PIRSF000156">
    <property type="entry name" value="Pyruvate_dh_E1"/>
    <property type="match status" value="1"/>
</dbReference>
<dbReference type="SUPFAM" id="SSF52922">
    <property type="entry name" value="TK C-terminal domain-like"/>
    <property type="match status" value="1"/>
</dbReference>
<feature type="binding site" evidence="14">
    <location>
        <position position="232"/>
    </location>
    <ligand>
        <name>Mg(2+)</name>
        <dbReference type="ChEBI" id="CHEBI:18420"/>
    </ligand>
</feature>
<evidence type="ECO:0000256" key="8">
    <source>
        <dbReference type="ARBA" id="ARBA00022990"/>
    </source>
</evidence>
<dbReference type="InterPro" id="IPR009014">
    <property type="entry name" value="Transketo_C/PFOR_II"/>
</dbReference>
<dbReference type="InterPro" id="IPR004660">
    <property type="entry name" value="PDH_E1"/>
</dbReference>
<dbReference type="GO" id="GO:0004739">
    <property type="term" value="F:pyruvate dehydrogenase (acetyl-transferring) activity"/>
    <property type="evidence" value="ECO:0007669"/>
    <property type="project" value="UniProtKB-EC"/>
</dbReference>
<dbReference type="FunFam" id="3.40.50.970:FF:000011">
    <property type="entry name" value="Pyruvate dehydrogenase E1 component"/>
    <property type="match status" value="1"/>
</dbReference>
<dbReference type="FunFam" id="3.40.50.970:FF:000009">
    <property type="entry name" value="Pyruvate dehydrogenase E1 component"/>
    <property type="match status" value="1"/>
</dbReference>
<keyword evidence="11 13" id="KW-0670">Pyruvate</keyword>
<evidence type="ECO:0000256" key="6">
    <source>
        <dbReference type="ARBA" id="ARBA00022723"/>
    </source>
</evidence>
<keyword evidence="10 13" id="KW-0786">Thiamine pyrophosphate</keyword>
<dbReference type="GeneID" id="93393501"/>
<dbReference type="EMBL" id="UGTW01000001">
    <property type="protein sequence ID" value="SUC16944.1"/>
    <property type="molecule type" value="Genomic_DNA"/>
</dbReference>
<evidence type="ECO:0000256" key="12">
    <source>
        <dbReference type="ARBA" id="ARBA00051231"/>
    </source>
</evidence>
<dbReference type="FunFam" id="3.40.50.920:FF:000005">
    <property type="entry name" value="Pyruvate dehydrogenase E1 component"/>
    <property type="match status" value="1"/>
</dbReference>
<dbReference type="SUPFAM" id="SSF52518">
    <property type="entry name" value="Thiamin diphosphate-binding fold (THDP-binding)"/>
    <property type="match status" value="2"/>
</dbReference>
<feature type="binding site" evidence="14">
    <location>
        <position position="264"/>
    </location>
    <ligand>
        <name>Mg(2+)</name>
        <dbReference type="ChEBI" id="CHEBI:18420"/>
    </ligand>
</feature>
<dbReference type="CDD" id="cd02017">
    <property type="entry name" value="TPP_E1_EcPDC_like"/>
    <property type="match status" value="1"/>
</dbReference>
<evidence type="ECO:0000313" key="18">
    <source>
        <dbReference type="EMBL" id="SUC16944.1"/>
    </source>
</evidence>
<keyword evidence="8" id="KW-0007">Acetylation</keyword>
<dbReference type="InterPro" id="IPR005474">
    <property type="entry name" value="Transketolase_N"/>
</dbReference>
<comment type="function">
    <text evidence="3 13">Component of the pyruvate dehydrogenase (PDH) complex, that catalyzes the overall conversion of pyruvate to acetyl-CoA and CO(2).</text>
</comment>
<dbReference type="PANTHER" id="PTHR43825">
    <property type="entry name" value="PYRUVATE DEHYDROGENASE E1 COMPONENT"/>
    <property type="match status" value="1"/>
</dbReference>
<comment type="cofactor">
    <cofactor evidence="2 13">
        <name>thiamine diphosphate</name>
        <dbReference type="ChEBI" id="CHEBI:58937"/>
    </cofactor>
</comment>
<keyword evidence="7 14" id="KW-0460">Magnesium</keyword>
<evidence type="ECO:0000259" key="16">
    <source>
        <dbReference type="Pfam" id="PF17831"/>
    </source>
</evidence>
<gene>
    <name evidence="18" type="primary">aceE</name>
    <name evidence="18" type="ORF">NCTC10376_02862</name>
</gene>
<dbReference type="AlphaFoldDB" id="A0A379FBD6"/>
<evidence type="ECO:0000259" key="17">
    <source>
        <dbReference type="Pfam" id="PF22613"/>
    </source>
</evidence>
<accession>A0A379FBD6</accession>
<dbReference type="Pfam" id="PF22613">
    <property type="entry name" value="Transketolase_C_1"/>
    <property type="match status" value="1"/>
</dbReference>
<dbReference type="InterPro" id="IPR029061">
    <property type="entry name" value="THDP-binding"/>
</dbReference>
<dbReference type="InterPro" id="IPR055152">
    <property type="entry name" value="Transketolase-like_C_2"/>
</dbReference>
<evidence type="ECO:0000256" key="1">
    <source>
        <dbReference type="ARBA" id="ARBA00001946"/>
    </source>
</evidence>
<feature type="binding site" evidence="14">
    <location>
        <position position="262"/>
    </location>
    <ligand>
        <name>Mg(2+)</name>
        <dbReference type="ChEBI" id="CHEBI:18420"/>
    </ligand>
</feature>
<evidence type="ECO:0000256" key="2">
    <source>
        <dbReference type="ARBA" id="ARBA00001964"/>
    </source>
</evidence>
<evidence type="ECO:0000256" key="5">
    <source>
        <dbReference type="ARBA" id="ARBA00017172"/>
    </source>
</evidence>
<dbReference type="InterPro" id="IPR041621">
    <property type="entry name" value="PDH_E1_M"/>
</dbReference>
<dbReference type="EC" id="1.2.4.1" evidence="4 13"/>
<dbReference type="NCBIfam" id="TIGR00759">
    <property type="entry name" value="aceE"/>
    <property type="match status" value="1"/>
</dbReference>
<evidence type="ECO:0000313" key="19">
    <source>
        <dbReference type="Proteomes" id="UP000254331"/>
    </source>
</evidence>
<dbReference type="InterPro" id="IPR051157">
    <property type="entry name" value="PDH/Transketolase"/>
</dbReference>
<evidence type="ECO:0000259" key="15">
    <source>
        <dbReference type="Pfam" id="PF00456"/>
    </source>
</evidence>
<dbReference type="Pfam" id="PF00456">
    <property type="entry name" value="Transketolase_N"/>
    <property type="match status" value="1"/>
</dbReference>
<dbReference type="Proteomes" id="UP000254331">
    <property type="component" value="Unassembled WGS sequence"/>
</dbReference>
<dbReference type="GO" id="GO:0000287">
    <property type="term" value="F:magnesium ion binding"/>
    <property type="evidence" value="ECO:0007669"/>
    <property type="project" value="UniProtKB-ARBA"/>
</dbReference>
<dbReference type="Pfam" id="PF17831">
    <property type="entry name" value="PDH_E1_M"/>
    <property type="match status" value="1"/>
</dbReference>
<feature type="domain" description="Transketolase N-terminal" evidence="15">
    <location>
        <begin position="106"/>
        <end position="298"/>
    </location>
</feature>
<evidence type="ECO:0000256" key="7">
    <source>
        <dbReference type="ARBA" id="ARBA00022842"/>
    </source>
</evidence>
<reference evidence="18 19" key="1">
    <citation type="submission" date="2018-06" db="EMBL/GenBank/DDBJ databases">
        <authorList>
            <consortium name="Pathogen Informatics"/>
            <person name="Doyle S."/>
        </authorList>
    </citation>
    <scope>NUCLEOTIDE SEQUENCE [LARGE SCALE GENOMIC DNA]</scope>
    <source>
        <strain evidence="18 19">NCTC10376</strain>
    </source>
</reference>
<dbReference type="Gene3D" id="3.40.50.920">
    <property type="match status" value="1"/>
</dbReference>
<sequence length="888" mass="100121">MSDMLKNDVDPIETRDWLQAIDSVIREEGVERAQFLIDQVLKQARNGGLNIALGGSVHSDYINTIPAEDEPAYPGNLELERRIRSAIRWNAVMMVLRASKKDLELGGHMASFQSSATLYEVCFNHFFRAQNETDGGDLVYFQGHISPGIYARAFLEGRLTEEQLNNFRQEIGGKGLSSYPHPKLMPEFWQFPTVSMGLGPLSAIYQAKFLKYLNHRGLKDTTKQTVYAFLGDGEMDEPESKGAITIAVREKLDNLCFVVNCNLQRLDGPVTGNGKIVNELEGIFAGAGWNVIKVMWGDRWDELLRKDTSGKLIQLMNETLDGDYQTFKSRDGAYVREHFFNRYPETAALVKDMTDDEIWALNRGGHDPKKVFAAFQKAKDTQNKPTVILAQTIKGYGMGETAEGKNIAHQVKKMNMDGVHHFRDRFNIPVADEQIKDLPYITFDKESEEYKYLHARRQDLGGYLPARRPRFEEKLDIPTLEDFSQLLEEQSKEISTTIAFVRALNVMLKNKSIKDRLVPIIADEARTFGMEGLFRQIGIYSPNGQQYTPQDREQVAYYKEDVKGQILQEGINELGAGASWLAAATSYSTNNLPMIPFYIYYSMFGFQRIGDLCWAAGDQQARGFLIGGTSGRTTLNGEGLQHEDGHSHIQSLTIPNCISYDPAFAYEVAVIMQDGLERMYGDKQENVYYYITTLNENYHMPAMPAGVEEGIRKGIYKLESLEGAKGKVQLLGSGSILRHVREAAQILSTEYGIGSDVYSVTSFTELARDGQDCERWNMLHPSEAPRVPYIAQIMNDAPAVASTDYMKLFAEQVRTYVPADDYRVLGTDGFGRSDSRENLRHHFEVDTSYVIVAALGELAKRGEIDVKVVEEAINKYNINPEKVNPRLA</sequence>
<comment type="cofactor">
    <cofactor evidence="1 14">
        <name>Mg(2+)</name>
        <dbReference type="ChEBI" id="CHEBI:18420"/>
    </cofactor>
</comment>
<organism evidence="18 19">
    <name type="scientific">Proteus vulgaris</name>
    <dbReference type="NCBI Taxonomy" id="585"/>
    <lineage>
        <taxon>Bacteria</taxon>
        <taxon>Pseudomonadati</taxon>
        <taxon>Pseudomonadota</taxon>
        <taxon>Gammaproteobacteria</taxon>
        <taxon>Enterobacterales</taxon>
        <taxon>Morganellaceae</taxon>
        <taxon>Proteus</taxon>
    </lineage>
</organism>
<proteinExistence type="predicted"/>
<evidence type="ECO:0000256" key="9">
    <source>
        <dbReference type="ARBA" id="ARBA00023002"/>
    </source>
</evidence>
<evidence type="ECO:0000256" key="14">
    <source>
        <dbReference type="PIRSR" id="PIRSR000156-1"/>
    </source>
</evidence>
<dbReference type="RefSeq" id="WP_036934942.1">
    <property type="nucleotide sequence ID" value="NZ_CABMNT010000001.1"/>
</dbReference>
<protein>
    <recommendedName>
        <fullName evidence="5 13">Pyruvate dehydrogenase E1 component</fullName>
        <ecNumber evidence="4 13">1.2.4.1</ecNumber>
    </recommendedName>
</protein>
<dbReference type="OrthoDB" id="9759664at2"/>
<evidence type="ECO:0000256" key="3">
    <source>
        <dbReference type="ARBA" id="ARBA00003157"/>
    </source>
</evidence>
<dbReference type="Gene3D" id="3.40.50.970">
    <property type="match status" value="2"/>
</dbReference>
<keyword evidence="6 14" id="KW-0479">Metal-binding</keyword>
<dbReference type="InterPro" id="IPR035807">
    <property type="entry name" value="PDC_E1_N"/>
</dbReference>
<dbReference type="PANTHER" id="PTHR43825:SF3">
    <property type="entry name" value="PYRUVATE DEHYDROGENASE E1 COMPONENT"/>
    <property type="match status" value="1"/>
</dbReference>
<evidence type="ECO:0000256" key="13">
    <source>
        <dbReference type="PIRNR" id="PIRNR000156"/>
    </source>
</evidence>